<dbReference type="Proteomes" id="UP001595859">
    <property type="component" value="Unassembled WGS sequence"/>
</dbReference>
<feature type="domain" description="LamG-like jellyroll fold" evidence="5">
    <location>
        <begin position="1173"/>
        <end position="1311"/>
    </location>
</feature>
<dbReference type="PANTHER" id="PTHR46943:SF1">
    <property type="entry name" value="PENTRAXIN-RELATED PROTEIN PTX3"/>
    <property type="match status" value="1"/>
</dbReference>
<dbReference type="InterPro" id="IPR042837">
    <property type="entry name" value="PTX3"/>
</dbReference>
<dbReference type="RefSeq" id="WP_378058928.1">
    <property type="nucleotide sequence ID" value="NZ_JBHSIS010000015.1"/>
</dbReference>
<keyword evidence="4" id="KW-0812">Transmembrane</keyword>
<sequence length="2262" mass="239090">MVLLRRWARSRAGLRVVCLLVVGAVVVSGLTASVRMGEPVPEVVAVAPDEASAVAAAWSQGSRVEVASLRTATQTVYANPGGTMTAELSVVPTRVRRGDGWVPIDTTVVRRADGTVAPRAAEGDLVLSGGGSGVPLARLSRDGRSYATYWPGVLPVPRVDGSVVTYPEVLPGVDLVMRVERSGYQQHVVVKTLEAARNPALARIALRVEAPGLRVSADDTGAVRVVDEAGEPVFVAPPSLMWDSSGRTEGPAASRSAAVRVAVAGGALVLEPDRGFLADPAVVFPVTIDPLTTTWSKSNWATVLAGKATTPYWWTSGSPPWAQVGQCYTASGECNGIGEARAYFQFNTSSVAGKHIISTEFRSRVVYSPNCSARNHELYVVPGGQQITPGTSWSNMPGGGRLRTVSVPGVWDSCPGAKPVGFGFPAGHQADGIGAVTTFFLKAESTTDQLAWRKYDPAHTELSVTYNTKPSPPTRVITDPPTPEPCRWCGGRSYLGDANVRLLATLNDADKDLLLPKWRMQVDGTITEWDGVRQKAGATHDTTVDLRNKHDKTVQWWVHGDDGTDISTGVYGRSFSVDRHAPAAAPDVESHVYPDDNRWHGGVGVPGTFTFSANGVTDVDHYLYGWSNPPSTKVDADALGGNATVTLTPPGDGPRTLYVMSKDRARHASPVTEYRVYVRAGNSALAQWSFEGNAQDTAFLGDRHGTFTGTPTFVPGTVGSSVELSRDSMSAPNTVDTKASFTVAAWVRLNETVGWHTAVSQSGTSIAAFQLGYEATQNRWFFVMPREDRNSPATDMAWSGAVQPGNWTHLAGVYDAGLGEIRLYVNGVQVGRVAHTSTWTAEGSVQVGNALVNGGLANHWLGDLDEVQVYDRVVTGNELSAAVSGADVQVAHWRFDDEEGATARNGVEGGPMAVLADGASFDDEEVAVNGSLRLTGAADSYAATTGQVVATDQSFSVGAWVKLQDRSRIQTVVSQDGEYTCGFCLRYEPGTGDSPGDWVFSIPRSDDVAPASYDTVRVPATQDLDDPVHLTAVYDVAAEPWSAMRLYVNGVASGSAARGAGWNARGPLNIGRALVAGNPGNFLNGWIDEVRVYSRAVSADEVAGIVVGDGVTSGTWLLDGNADDSTLKNHGTVGGDPEWAAGQSSNPNPGDLAVKLNGSNQYVTASHPVDTHTSFSVTAWVRLDTTGTTATAVSQDAANTAGFRLQALSDGRWTFAALQGDGVTVSTATSVDAATQAGVWTHLAGVYSAADKQLRLYINGAPVGTAQQPDAANAAGAVQIGRAKLTASTYGQYFPGAVDDVNVYSRALFADEVNVMAGRDLALVHHWQLDETSGRNAADSVGTRGGTLAGDAAFGPGRVGNSVTFDGAGDSVSTTGIDLRTDQSFTVGAWVYLDPQATCDLEVVTQCADIAVSADGGQTSKFRLGRVVDMDVAPWGNWFFEMPLADTGGAVSPLKAAISVEPSLVGTWVHLAGAYDAQTKRIWLYVNGESVDDETVAATWQATGGLQIGRGKAGGEPGQHWRGQIDDVRVYTGLQDKYRVDSWVRSYPTELPALEAPDPDAGYWTFDEGSGETAADTSGTRRDMTLHGASWRPARSAWGGQFDGVGAYAETAGPVVDTTGSFSVAAWAAVFNTSGVGTVVAQDGPQSSVFAVQYRASDGRWVVRVPTATGTVTLTSVESVKAGYWDHLAVTYDASLDRLRLYVNGALSAAQVDVGMVESTGPLSVGRSRVNGEPAEFLGGGVDDVRAFSNRVLTDGEVRKIYDDVHLAVHGYWRFDGDGTDTSWRNNPTTLTGTPTYSAGMNDQAASFDGEGEAATAQMTGVPMTGSFTVSAWANLNRTDRVQTVLGEDGTRMSGYVLQYRPELNRWVFGGPTQDADGASLVAAASAQPPTPNTWTHLTGVYDYPARQVRLYVDGQLAGSRNNVFLWAAWGGFTIGRGKVAGQPASFFSGLIDEVTTDVGAAADSEIASRAAYPAPPVGQVGRFVNSQGDSYTSRTDVPAPAGYHFAASLGGSLPADATGTRMLYACLFKADVFTSADPNCEGQTSLGEIGPVYATQPTGLATVPLYRCYSVKDHFESLDAGCEGVPGASLEFRLGYTVAYGRLTRYNNPVGWDHFSSIHGAPPGYRRELSLGVVSLTPVSGGQELFSCKDGIDTFLSTDPACEGGTVLATAGWAWTQPPDGLPSRPLYQCSHNQEIFESLSDTCEGWPVERELGHVLTAVPAMSPAPEPATAAAAEQQAAEEPEQVAGTRPPFPIVVGWTF</sequence>
<dbReference type="EMBL" id="JBHSIS010000015">
    <property type="protein sequence ID" value="MFC4856936.1"/>
    <property type="molecule type" value="Genomic_DNA"/>
</dbReference>
<feature type="domain" description="LamG-like jellyroll fold" evidence="5">
    <location>
        <begin position="1620"/>
        <end position="1756"/>
    </location>
</feature>
<feature type="domain" description="LamG-like jellyroll fold" evidence="5">
    <location>
        <begin position="1383"/>
        <end position="1536"/>
    </location>
</feature>
<accession>A0ABV9SBF8</accession>
<feature type="domain" description="LamG-like jellyroll fold" evidence="5">
    <location>
        <begin position="1826"/>
        <end position="1965"/>
    </location>
</feature>
<proteinExistence type="predicted"/>
<dbReference type="SUPFAM" id="SSF49899">
    <property type="entry name" value="Concanavalin A-like lectins/glucanases"/>
    <property type="match status" value="6"/>
</dbReference>
<evidence type="ECO:0000256" key="3">
    <source>
        <dbReference type="SAM" id="MobiDB-lite"/>
    </source>
</evidence>
<keyword evidence="4" id="KW-1133">Transmembrane helix</keyword>
<feature type="region of interest" description="Disordered" evidence="3">
    <location>
        <begin position="2225"/>
        <end position="2252"/>
    </location>
</feature>
<evidence type="ECO:0000256" key="2">
    <source>
        <dbReference type="ARBA" id="ARBA00023157"/>
    </source>
</evidence>
<evidence type="ECO:0000256" key="4">
    <source>
        <dbReference type="SAM" id="Phobius"/>
    </source>
</evidence>
<feature type="compositionally biased region" description="Low complexity" evidence="3">
    <location>
        <begin position="2225"/>
        <end position="2239"/>
    </location>
</feature>
<keyword evidence="7" id="KW-1185">Reference proteome</keyword>
<dbReference type="PANTHER" id="PTHR46943">
    <property type="entry name" value="PENTRAXIN-RELATED PROTEIN PTX3"/>
    <property type="match status" value="1"/>
</dbReference>
<dbReference type="InterPro" id="IPR013320">
    <property type="entry name" value="ConA-like_dom_sf"/>
</dbReference>
<protein>
    <submittedName>
        <fullName evidence="6">LamG domain-containing protein</fullName>
    </submittedName>
</protein>
<keyword evidence="4" id="KW-0472">Membrane</keyword>
<organism evidence="6 7">
    <name type="scientific">Actinophytocola glycyrrhizae</name>
    <dbReference type="NCBI Taxonomy" id="2044873"/>
    <lineage>
        <taxon>Bacteria</taxon>
        <taxon>Bacillati</taxon>
        <taxon>Actinomycetota</taxon>
        <taxon>Actinomycetes</taxon>
        <taxon>Pseudonocardiales</taxon>
        <taxon>Pseudonocardiaceae</taxon>
    </lineage>
</organism>
<keyword evidence="2" id="KW-1015">Disulfide bond</keyword>
<dbReference type="InterPro" id="IPR006558">
    <property type="entry name" value="LamG-like"/>
</dbReference>
<feature type="domain" description="LamG-like jellyroll fold" evidence="5">
    <location>
        <begin position="739"/>
        <end position="877"/>
    </location>
</feature>
<evidence type="ECO:0000313" key="6">
    <source>
        <dbReference type="EMBL" id="MFC4856936.1"/>
    </source>
</evidence>
<name>A0ABV9SBF8_9PSEU</name>
<dbReference type="SMART" id="SM00560">
    <property type="entry name" value="LamGL"/>
    <property type="match status" value="6"/>
</dbReference>
<gene>
    <name evidence="6" type="ORF">ACFPCV_25850</name>
</gene>
<feature type="transmembrane region" description="Helical" evidence="4">
    <location>
        <begin position="12"/>
        <end position="32"/>
    </location>
</feature>
<keyword evidence="1" id="KW-0732">Signal</keyword>
<comment type="caution">
    <text evidence="6">The sequence shown here is derived from an EMBL/GenBank/DDBJ whole genome shotgun (WGS) entry which is preliminary data.</text>
</comment>
<evidence type="ECO:0000259" key="5">
    <source>
        <dbReference type="SMART" id="SM00560"/>
    </source>
</evidence>
<evidence type="ECO:0000313" key="7">
    <source>
        <dbReference type="Proteomes" id="UP001595859"/>
    </source>
</evidence>
<feature type="domain" description="LamG-like jellyroll fold" evidence="5">
    <location>
        <begin position="953"/>
        <end position="1100"/>
    </location>
</feature>
<evidence type="ECO:0000256" key="1">
    <source>
        <dbReference type="ARBA" id="ARBA00022729"/>
    </source>
</evidence>
<dbReference type="Pfam" id="PF13385">
    <property type="entry name" value="Laminin_G_3"/>
    <property type="match status" value="6"/>
</dbReference>
<reference evidence="7" key="1">
    <citation type="journal article" date="2019" name="Int. J. Syst. Evol. Microbiol.">
        <title>The Global Catalogue of Microorganisms (GCM) 10K type strain sequencing project: providing services to taxonomists for standard genome sequencing and annotation.</title>
        <authorList>
            <consortium name="The Broad Institute Genomics Platform"/>
            <consortium name="The Broad Institute Genome Sequencing Center for Infectious Disease"/>
            <person name="Wu L."/>
            <person name="Ma J."/>
        </authorList>
    </citation>
    <scope>NUCLEOTIDE SEQUENCE [LARGE SCALE GENOMIC DNA]</scope>
    <source>
        <strain evidence="7">ZS-22-S1</strain>
    </source>
</reference>
<dbReference type="Gene3D" id="2.60.120.200">
    <property type="match status" value="6"/>
</dbReference>